<evidence type="ECO:0000256" key="1">
    <source>
        <dbReference type="SAM" id="MobiDB-lite"/>
    </source>
</evidence>
<dbReference type="InterPro" id="IPR022492">
    <property type="entry name" value="Phosphomutase_MSMEG4193_put"/>
</dbReference>
<organism evidence="2 3">
    <name type="scientific">Intrasporangium calvum</name>
    <dbReference type="NCBI Taxonomy" id="53358"/>
    <lineage>
        <taxon>Bacteria</taxon>
        <taxon>Bacillati</taxon>
        <taxon>Actinomycetota</taxon>
        <taxon>Actinomycetes</taxon>
        <taxon>Micrococcales</taxon>
        <taxon>Intrasporangiaceae</taxon>
        <taxon>Intrasporangium</taxon>
    </lineage>
</organism>
<name>A0ABT5GGU7_9MICO</name>
<dbReference type="SMART" id="SM00855">
    <property type="entry name" value="PGAM"/>
    <property type="match status" value="1"/>
</dbReference>
<dbReference type="Pfam" id="PF00300">
    <property type="entry name" value="His_Phos_1"/>
    <property type="match status" value="1"/>
</dbReference>
<dbReference type="NCBIfam" id="TIGR03848">
    <property type="entry name" value="MSMEG_4193"/>
    <property type="match status" value="1"/>
</dbReference>
<dbReference type="CDD" id="cd07067">
    <property type="entry name" value="HP_PGM_like"/>
    <property type="match status" value="1"/>
</dbReference>
<dbReference type="InterPro" id="IPR013078">
    <property type="entry name" value="His_Pase_superF_clade-1"/>
</dbReference>
<comment type="caution">
    <text evidence="2">The sequence shown here is derived from an EMBL/GenBank/DDBJ whole genome shotgun (WGS) entry which is preliminary data.</text>
</comment>
<gene>
    <name evidence="2" type="ORF">OO014_09455</name>
</gene>
<sequence>MPTVLFVRHGRSSANTAGVLAGWTPGVFLDEAGEAQATRVGESIAAAGIEVAHLVSSPLDRCLQTADRIADELGPLSRSVHPGLGECHYGAWTGRALRDLVSEPLWEVVQDRPSEARFPASDAFRAESLAEVQERALSAVRETDAHVLEQHGPEAVWVAVSHGDVIKAVLAHAAGARLDDFQRFVVDPGSVSVVHYTPRRPFLVRLNDIGGDLRAVRPATAPGRDGDAAVGGGAGAPDTPSAAPADAPGRADEVG</sequence>
<dbReference type="InterPro" id="IPR050275">
    <property type="entry name" value="PGM_Phosphatase"/>
</dbReference>
<accession>A0ABT5GGU7</accession>
<evidence type="ECO:0000313" key="2">
    <source>
        <dbReference type="EMBL" id="MDC5697483.1"/>
    </source>
</evidence>
<dbReference type="RefSeq" id="WP_272462059.1">
    <property type="nucleotide sequence ID" value="NZ_JAPFQL010000034.1"/>
</dbReference>
<dbReference type="PANTHER" id="PTHR48100">
    <property type="entry name" value="BROAD-SPECIFICITY PHOSPHATASE YOR283W-RELATED"/>
    <property type="match status" value="1"/>
</dbReference>
<dbReference type="PANTHER" id="PTHR48100:SF2">
    <property type="entry name" value="CONSERVED PROTEIN"/>
    <property type="match status" value="1"/>
</dbReference>
<proteinExistence type="predicted"/>
<feature type="region of interest" description="Disordered" evidence="1">
    <location>
        <begin position="217"/>
        <end position="255"/>
    </location>
</feature>
<dbReference type="SUPFAM" id="SSF53254">
    <property type="entry name" value="Phosphoglycerate mutase-like"/>
    <property type="match status" value="1"/>
</dbReference>
<dbReference type="EMBL" id="JAPFQL010000034">
    <property type="protein sequence ID" value="MDC5697483.1"/>
    <property type="molecule type" value="Genomic_DNA"/>
</dbReference>
<keyword evidence="3" id="KW-1185">Reference proteome</keyword>
<protein>
    <submittedName>
        <fullName evidence="2">MSMEG_4193 family putative phosphomutase</fullName>
    </submittedName>
</protein>
<evidence type="ECO:0000313" key="3">
    <source>
        <dbReference type="Proteomes" id="UP001150259"/>
    </source>
</evidence>
<reference evidence="2 3" key="1">
    <citation type="submission" date="2022-11" db="EMBL/GenBank/DDBJ databases">
        <title>Anaerobic phenanthrene biodegradation by a DNRA strain PheN6.</title>
        <authorList>
            <person name="Zhang Z."/>
        </authorList>
    </citation>
    <scope>NUCLEOTIDE SEQUENCE [LARGE SCALE GENOMIC DNA]</scope>
    <source>
        <strain evidence="2 3">PheN6</strain>
    </source>
</reference>
<dbReference type="InterPro" id="IPR029033">
    <property type="entry name" value="His_PPase_superfam"/>
</dbReference>
<dbReference type="Proteomes" id="UP001150259">
    <property type="component" value="Unassembled WGS sequence"/>
</dbReference>
<feature type="compositionally biased region" description="Low complexity" evidence="1">
    <location>
        <begin position="236"/>
        <end position="248"/>
    </location>
</feature>
<dbReference type="Gene3D" id="3.40.50.1240">
    <property type="entry name" value="Phosphoglycerate mutase-like"/>
    <property type="match status" value="1"/>
</dbReference>